<feature type="non-terminal residue" evidence="4">
    <location>
        <position position="749"/>
    </location>
</feature>
<protein>
    <recommendedName>
        <fullName evidence="3">Exostosin GT47 domain-containing protein</fullName>
    </recommendedName>
</protein>
<dbReference type="GO" id="GO:0016757">
    <property type="term" value="F:glycosyltransferase activity"/>
    <property type="evidence" value="ECO:0007669"/>
    <property type="project" value="InterPro"/>
</dbReference>
<accession>A0A813IRI4</accession>
<dbReference type="EMBL" id="CAJNNW010013141">
    <property type="protein sequence ID" value="CAE8655074.1"/>
    <property type="molecule type" value="Genomic_DNA"/>
</dbReference>
<evidence type="ECO:0000256" key="2">
    <source>
        <dbReference type="SAM" id="MobiDB-lite"/>
    </source>
</evidence>
<feature type="domain" description="Exostosin GT47" evidence="3">
    <location>
        <begin position="45"/>
        <end position="384"/>
    </location>
</feature>
<dbReference type="InterPro" id="IPR004263">
    <property type="entry name" value="Exostosin"/>
</dbReference>
<dbReference type="Pfam" id="PF03016">
    <property type="entry name" value="Exostosin_GT47"/>
    <property type="match status" value="1"/>
</dbReference>
<evidence type="ECO:0000313" key="4">
    <source>
        <dbReference type="EMBL" id="CAE8655074.1"/>
    </source>
</evidence>
<evidence type="ECO:0000259" key="3">
    <source>
        <dbReference type="Pfam" id="PF03016"/>
    </source>
</evidence>
<dbReference type="PANTHER" id="PTHR11062">
    <property type="entry name" value="EXOSTOSIN HEPARAN SULFATE GLYCOSYLTRANSFERASE -RELATED"/>
    <property type="match status" value="1"/>
</dbReference>
<evidence type="ECO:0000313" key="5">
    <source>
        <dbReference type="Proteomes" id="UP000626109"/>
    </source>
</evidence>
<organism evidence="4 5">
    <name type="scientific">Polarella glacialis</name>
    <name type="common">Dinoflagellate</name>
    <dbReference type="NCBI Taxonomy" id="89957"/>
    <lineage>
        <taxon>Eukaryota</taxon>
        <taxon>Sar</taxon>
        <taxon>Alveolata</taxon>
        <taxon>Dinophyceae</taxon>
        <taxon>Suessiales</taxon>
        <taxon>Suessiaceae</taxon>
        <taxon>Polarella</taxon>
    </lineage>
</organism>
<comment type="caution">
    <text evidence="4">The sequence shown here is derived from an EMBL/GenBank/DDBJ whole genome shotgun (WGS) entry which is preliminary data.</text>
</comment>
<gene>
    <name evidence="4" type="ORF">PGLA2088_LOCUS11391</name>
</gene>
<evidence type="ECO:0000256" key="1">
    <source>
        <dbReference type="ARBA" id="ARBA00010271"/>
    </source>
</evidence>
<comment type="similarity">
    <text evidence="1">Belongs to the glycosyltransferase 47 family.</text>
</comment>
<feature type="compositionally biased region" description="Low complexity" evidence="2">
    <location>
        <begin position="437"/>
        <end position="469"/>
    </location>
</feature>
<dbReference type="Proteomes" id="UP000626109">
    <property type="component" value="Unassembled WGS sequence"/>
</dbReference>
<reference evidence="4" key="1">
    <citation type="submission" date="2021-02" db="EMBL/GenBank/DDBJ databases">
        <authorList>
            <person name="Dougan E. K."/>
            <person name="Rhodes N."/>
            <person name="Thang M."/>
            <person name="Chan C."/>
        </authorList>
    </citation>
    <scope>NUCLEOTIDE SEQUENCE</scope>
</reference>
<proteinExistence type="inferred from homology"/>
<sequence>GSFLVGAASEAPLKASGLAALVEEAEKHVGSPRLHATDFAAGRPSSNLKVFIYDLPSKYHVDVLRGFDQKFTLKSNCDFMLSPCDEETWAGKRSSLRQVGGEVPILLKFLQVPKVAPELANLFVVPFFIRLACVLANVRFRCSGSDLVRQFFQDIDKLLPYWRPENADRHLFLATGEPHTLPLEVMSLPLVVTQGAIWPPESQHVVMPISEPHAQLQPSAYSPSSSRDLLFMYTGTANNIPRRLLHEALVRFSKRHQAAHFRCPSSVSTRNCSTLLEMPGMRRGDDAKASELSPSGMVSLMRRSVFCPCPPAENPAAGTKRLWDSLAAGCLPVVIGFPGLGGRNWWRPGGSGLPRALPFANSLDWDTLVVEVPFEEVVSGGFIRAVLRLPEAEIVRRQRYIEQVRSQFVLDYAGSTRDAFSNPIDSLGEDLARRKINNNNNNNDSNNSNNINNNDKVNNNSNHTTSTSHNTSFAGLSCDIIPRGHAHAHFAGGGFHKRWSTDVGERLCVASELPARSCLRHAASPVAKLSVDEGELGPKWQLDVSPLFLQPCTDPIGDAGHPGIPWDSRVCWFPPSGGFPGATHCDSVSEIASAALASAEFQPALHRVCRGGTAWADHNNNNNDNTNHNDNDNDNDNNNNSAKLTIITWGCNSNDWRRVASSFFPHRNRTLQLAVFRNVTCTRDDAHPDLRTPMVPDPWGLPFSQTWAYGRQDDAYWKVPAAYFLEGSPAAGSAQGDLVAFVPSLRWLG</sequence>
<feature type="region of interest" description="Disordered" evidence="2">
    <location>
        <begin position="435"/>
        <end position="469"/>
    </location>
</feature>
<dbReference type="InterPro" id="IPR040911">
    <property type="entry name" value="Exostosin_GT47"/>
</dbReference>
<feature type="non-terminal residue" evidence="4">
    <location>
        <position position="1"/>
    </location>
</feature>
<dbReference type="AlphaFoldDB" id="A0A813IRI4"/>
<name>A0A813IRI4_POLGL</name>
<feature type="region of interest" description="Disordered" evidence="2">
    <location>
        <begin position="620"/>
        <end position="639"/>
    </location>
</feature>